<keyword evidence="4" id="KW-1185">Reference proteome</keyword>
<gene>
    <name evidence="3" type="ORF">LZG35_00925</name>
</gene>
<proteinExistence type="predicted"/>
<feature type="region of interest" description="Disordered" evidence="1">
    <location>
        <begin position="416"/>
        <end position="438"/>
    </location>
</feature>
<evidence type="ECO:0000256" key="1">
    <source>
        <dbReference type="SAM" id="MobiDB-lite"/>
    </source>
</evidence>
<evidence type="ECO:0008006" key="5">
    <source>
        <dbReference type="Google" id="ProtNLM"/>
    </source>
</evidence>
<name>A0A9Q3ZBG5_9GAMM</name>
<dbReference type="Proteomes" id="UP001107961">
    <property type="component" value="Unassembled WGS sequence"/>
</dbReference>
<feature type="signal peptide" evidence="2">
    <location>
        <begin position="1"/>
        <end position="22"/>
    </location>
</feature>
<dbReference type="InterPro" id="IPR015943">
    <property type="entry name" value="WD40/YVTN_repeat-like_dom_sf"/>
</dbReference>
<organism evidence="3 4">
    <name type="scientific">Alloalcanivorax xenomutans</name>
    <dbReference type="NCBI Taxonomy" id="1094342"/>
    <lineage>
        <taxon>Bacteria</taxon>
        <taxon>Pseudomonadati</taxon>
        <taxon>Pseudomonadota</taxon>
        <taxon>Gammaproteobacteria</taxon>
        <taxon>Oceanospirillales</taxon>
        <taxon>Alcanivoracaceae</taxon>
        <taxon>Alloalcanivorax</taxon>
    </lineage>
</organism>
<sequence length="438" mass="46416">MNSSLHSALPRLGALTLALLLAACNNDTGSTTLPGGDDDHDHDHEETAGRLVFTQAAGSNSRVYVYDLEQQATIADFALTYPATALHTSPGGRYAVIMQRDNDQVQILDGGIWLHEDHVDTGTPGLSALTLLGVKPTHYRGNDGLGTVFFDGDAATGSQFQLFSDSSLENDDVIASHTLEQAHHGIAEPRGEWVLSSNVSDGASAADGIALYHLHGDHFHAEGTLATACPGLHGGASNTTHSVFGCEDGALVAELHGDHFHDHKVTAPERLATILGSPDLTDFAALSYPGYNLYRIAPDATEAEQVTWRENTAADAKPVAYGLDPHGEHLVLLDDAGTLHVIDTAEWHHHGQITVLDQPPADGAPAPALAFSGDGHEVFVSDPRAQAIHRVELESLTVTTEVADLGFAPLGLAWTGAAGDHDDHGEGEEEEGEHDHEH</sequence>
<reference evidence="3" key="1">
    <citation type="submission" date="2022-01" db="EMBL/GenBank/DDBJ databases">
        <authorList>
            <person name="Karlyshev A.V."/>
            <person name="Jaspars M."/>
        </authorList>
    </citation>
    <scope>NUCLEOTIDE SEQUENCE</scope>
    <source>
        <strain evidence="3">AGSA3-2</strain>
    </source>
</reference>
<dbReference type="InterPro" id="IPR011044">
    <property type="entry name" value="Quino_amine_DH_bsu"/>
</dbReference>
<evidence type="ECO:0000256" key="2">
    <source>
        <dbReference type="SAM" id="SignalP"/>
    </source>
</evidence>
<protein>
    <recommendedName>
        <fullName evidence="5">Lipoprotein</fullName>
    </recommendedName>
</protein>
<dbReference type="Gene3D" id="2.130.10.10">
    <property type="entry name" value="YVTN repeat-like/Quinoprotein amine dehydrogenase"/>
    <property type="match status" value="1"/>
</dbReference>
<feature type="chain" id="PRO_5040419248" description="Lipoprotein" evidence="2">
    <location>
        <begin position="23"/>
        <end position="438"/>
    </location>
</feature>
<dbReference type="RefSeq" id="WP_026949818.1">
    <property type="nucleotide sequence ID" value="NZ_CP169221.1"/>
</dbReference>
<comment type="caution">
    <text evidence="3">The sequence shown here is derived from an EMBL/GenBank/DDBJ whole genome shotgun (WGS) entry which is preliminary data.</text>
</comment>
<dbReference type="AlphaFoldDB" id="A0A9Q3ZBG5"/>
<keyword evidence="2" id="KW-0732">Signal</keyword>
<dbReference type="EMBL" id="JAJVKT010000001">
    <property type="protein sequence ID" value="MCE7507180.1"/>
    <property type="molecule type" value="Genomic_DNA"/>
</dbReference>
<dbReference type="SUPFAM" id="SSF50969">
    <property type="entry name" value="YVTN repeat-like/Quinoprotein amine dehydrogenase"/>
    <property type="match status" value="1"/>
</dbReference>
<accession>A0A9Q3ZBG5</accession>
<evidence type="ECO:0000313" key="3">
    <source>
        <dbReference type="EMBL" id="MCE7507180.1"/>
    </source>
</evidence>
<evidence type="ECO:0000313" key="4">
    <source>
        <dbReference type="Proteomes" id="UP001107961"/>
    </source>
</evidence>